<dbReference type="Pfam" id="PF01943">
    <property type="entry name" value="Polysacc_synt"/>
    <property type="match status" value="1"/>
</dbReference>
<dbReference type="OrthoDB" id="9815248at2"/>
<feature type="transmembrane region" description="Helical" evidence="5">
    <location>
        <begin position="372"/>
        <end position="393"/>
    </location>
</feature>
<reference evidence="6 7" key="1">
    <citation type="submission" date="2018-06" db="EMBL/GenBank/DDBJ databases">
        <authorList>
            <consortium name="Pathogen Informatics"/>
            <person name="Doyle S."/>
        </authorList>
    </citation>
    <scope>NUCLEOTIDE SEQUENCE [LARGE SCALE GENOMIC DNA]</scope>
    <source>
        <strain evidence="6 7">NCTC10283</strain>
    </source>
</reference>
<feature type="transmembrane region" description="Helical" evidence="5">
    <location>
        <begin position="74"/>
        <end position="97"/>
    </location>
</feature>
<accession>A0A376BTI2</accession>
<dbReference type="EMBL" id="UFSO01000003">
    <property type="protein sequence ID" value="SSY80085.1"/>
    <property type="molecule type" value="Genomic_DNA"/>
</dbReference>
<evidence type="ECO:0000256" key="3">
    <source>
        <dbReference type="ARBA" id="ARBA00022989"/>
    </source>
</evidence>
<feature type="transmembrane region" description="Helical" evidence="5">
    <location>
        <begin position="130"/>
        <end position="152"/>
    </location>
</feature>
<dbReference type="PANTHER" id="PTHR43424">
    <property type="entry name" value="LOCUS PUTATIVE PROTEIN 1-RELATED"/>
    <property type="match status" value="1"/>
</dbReference>
<name>A0A376BTI2_9NEIS</name>
<dbReference type="STRING" id="1120980.GCA_000745955_01973"/>
<evidence type="ECO:0000256" key="1">
    <source>
        <dbReference type="ARBA" id="ARBA00004141"/>
    </source>
</evidence>
<evidence type="ECO:0000256" key="5">
    <source>
        <dbReference type="SAM" id="Phobius"/>
    </source>
</evidence>
<proteinExistence type="predicted"/>
<evidence type="ECO:0000313" key="7">
    <source>
        <dbReference type="Proteomes" id="UP000254209"/>
    </source>
</evidence>
<dbReference type="InterPro" id="IPR052556">
    <property type="entry name" value="PolySynth_Transporter"/>
</dbReference>
<feature type="transmembrane region" description="Helical" evidence="5">
    <location>
        <begin position="164"/>
        <end position="182"/>
    </location>
</feature>
<dbReference type="InterPro" id="IPR002797">
    <property type="entry name" value="Polysacc_synth"/>
</dbReference>
<keyword evidence="3 5" id="KW-1133">Transmembrane helix</keyword>
<keyword evidence="4 5" id="KW-0472">Membrane</keyword>
<dbReference type="Proteomes" id="UP000254209">
    <property type="component" value="Unassembled WGS sequence"/>
</dbReference>
<evidence type="ECO:0000256" key="4">
    <source>
        <dbReference type="ARBA" id="ARBA00023136"/>
    </source>
</evidence>
<dbReference type="GO" id="GO:0016020">
    <property type="term" value="C:membrane"/>
    <property type="evidence" value="ECO:0007669"/>
    <property type="project" value="UniProtKB-SubCell"/>
</dbReference>
<gene>
    <name evidence="6" type="ORF">NCTC10283_01639</name>
</gene>
<feature type="transmembrane region" description="Helical" evidence="5">
    <location>
        <begin position="40"/>
        <end position="62"/>
    </location>
</feature>
<dbReference type="RefSeq" id="WP_034294368.1">
    <property type="nucleotide sequence ID" value="NZ_CP091519.2"/>
</dbReference>
<feature type="transmembrane region" description="Helical" evidence="5">
    <location>
        <begin position="236"/>
        <end position="257"/>
    </location>
</feature>
<feature type="transmembrane region" description="Helical" evidence="5">
    <location>
        <begin position="7"/>
        <end position="28"/>
    </location>
</feature>
<feature type="transmembrane region" description="Helical" evidence="5">
    <location>
        <begin position="103"/>
        <end position="123"/>
    </location>
</feature>
<evidence type="ECO:0000256" key="2">
    <source>
        <dbReference type="ARBA" id="ARBA00022692"/>
    </source>
</evidence>
<protein>
    <submittedName>
        <fullName evidence="6">Polysaccharide biosynthesis protein</fullName>
    </submittedName>
</protein>
<feature type="transmembrane region" description="Helical" evidence="5">
    <location>
        <begin position="278"/>
        <end position="299"/>
    </location>
</feature>
<evidence type="ECO:0000313" key="6">
    <source>
        <dbReference type="EMBL" id="SSY80085.1"/>
    </source>
</evidence>
<organism evidence="6 7">
    <name type="scientific">Alysiella crassa</name>
    <dbReference type="NCBI Taxonomy" id="153491"/>
    <lineage>
        <taxon>Bacteria</taxon>
        <taxon>Pseudomonadati</taxon>
        <taxon>Pseudomonadota</taxon>
        <taxon>Betaproteobacteria</taxon>
        <taxon>Neisseriales</taxon>
        <taxon>Neisseriaceae</taxon>
        <taxon>Alysiella</taxon>
    </lineage>
</organism>
<feature type="transmembrane region" description="Helical" evidence="5">
    <location>
        <begin position="194"/>
        <end position="216"/>
    </location>
</feature>
<sequence length="402" mass="44754">MKLLKDSAIYLFGELFAKALPFLLLPYLTRKLGVAGFGELSYYQTILSLLALFFGFSQDGALTRYYYFYGKRNLANLMLTGYSYIALLACFGLIFAWAQNSLVLAAVVCAAATQSILATQLAWRQCQKRALAYTAIQTASGVFGSLLTILLLETTTNQPIAMRFAALVLANALVSMIAYRLVQKEKKTRLTWRRFMLSGSYIMAFGAPLLLHHASNFAKGQLDRVLIYQYYSAEQLGIYAAALQVAGILSMLLMSVNKATVPYYYQALKSGSLNASKVRRHAIIAALISPIFAAIAYFLPESLFTWFLGKNYIGTHYYICLFLIGYGLTIPYFLLVNYLFFYGQNKLIGLISLSSTGIYLLVLLMVSSIGLAWIPFAMIAGNLAILPILYYFVREPKNVQAA</sequence>
<comment type="subcellular location">
    <subcellularLocation>
        <location evidence="1">Membrane</location>
        <topology evidence="1">Multi-pass membrane protein</topology>
    </subcellularLocation>
</comment>
<keyword evidence="2 5" id="KW-0812">Transmembrane</keyword>
<dbReference type="AlphaFoldDB" id="A0A376BTI2"/>
<feature type="transmembrane region" description="Helical" evidence="5">
    <location>
        <begin position="315"/>
        <end position="340"/>
    </location>
</feature>
<keyword evidence="7" id="KW-1185">Reference proteome</keyword>
<dbReference type="PANTHER" id="PTHR43424:SF1">
    <property type="entry name" value="LOCUS PUTATIVE PROTEIN 1-RELATED"/>
    <property type="match status" value="1"/>
</dbReference>
<feature type="transmembrane region" description="Helical" evidence="5">
    <location>
        <begin position="347"/>
        <end position="366"/>
    </location>
</feature>